<dbReference type="EMBL" id="JAPCID010000047">
    <property type="protein sequence ID" value="MDA0140908.1"/>
    <property type="molecule type" value="Genomic_DNA"/>
</dbReference>
<dbReference type="Proteomes" id="UP001147700">
    <property type="component" value="Unassembled WGS sequence"/>
</dbReference>
<name>A0ABT4RR82_9ACTN</name>
<gene>
    <name evidence="2" type="ORF">OJ962_25655</name>
</gene>
<dbReference type="Pfam" id="PF01243">
    <property type="entry name" value="PNPOx_N"/>
    <property type="match status" value="1"/>
</dbReference>
<dbReference type="SUPFAM" id="SSF50475">
    <property type="entry name" value="FMN-binding split barrel"/>
    <property type="match status" value="1"/>
</dbReference>
<evidence type="ECO:0000313" key="2">
    <source>
        <dbReference type="EMBL" id="MDA0140908.1"/>
    </source>
</evidence>
<evidence type="ECO:0000259" key="1">
    <source>
        <dbReference type="Pfam" id="PF01243"/>
    </source>
</evidence>
<proteinExistence type="predicted"/>
<protein>
    <submittedName>
        <fullName evidence="2">Pyridoxamine 5'-phosphate oxidase family protein</fullName>
    </submittedName>
</protein>
<dbReference type="Gene3D" id="2.30.110.10">
    <property type="entry name" value="Electron Transport, Fmn-binding Protein, Chain A"/>
    <property type="match status" value="1"/>
</dbReference>
<dbReference type="InterPro" id="IPR011576">
    <property type="entry name" value="Pyridox_Oxase_N"/>
</dbReference>
<reference evidence="2" key="1">
    <citation type="submission" date="2022-10" db="EMBL/GenBank/DDBJ databases">
        <title>The WGS of Solirubrobacter sp. CPCC 204708.</title>
        <authorList>
            <person name="Jiang Z."/>
        </authorList>
    </citation>
    <scope>NUCLEOTIDE SEQUENCE</scope>
    <source>
        <strain evidence="2">CPCC 204708</strain>
    </source>
</reference>
<sequence length="246" mass="26982">MSGAGRPGSAGEHELQEKLGTVKRAHAFYDNQVLDHLTPLMREFIERMTMAFIATSDAHGECDSSFRAGPPGFVRVIDEKTVMWPEYKGNGVMASMGNISENGYVGLLFVDFFETQVGLHVNGTATVVENAAVEAFGPLFDRLPFATGLALSEDVKKTPERWVVVSIDEAYIHCSKHIPALQERPEGEDTGRRAGDVFKAKNADRPWLQPACEVPVEERVIGEVVLAEVAPTHAPSGRRLPLPVRK</sequence>
<dbReference type="RefSeq" id="WP_202958326.1">
    <property type="nucleotide sequence ID" value="NZ_JAPCID010000047.1"/>
</dbReference>
<organism evidence="2 3">
    <name type="scientific">Solirubrobacter deserti</name>
    <dbReference type="NCBI Taxonomy" id="2282478"/>
    <lineage>
        <taxon>Bacteria</taxon>
        <taxon>Bacillati</taxon>
        <taxon>Actinomycetota</taxon>
        <taxon>Thermoleophilia</taxon>
        <taxon>Solirubrobacterales</taxon>
        <taxon>Solirubrobacteraceae</taxon>
        <taxon>Solirubrobacter</taxon>
    </lineage>
</organism>
<feature type="domain" description="Pyridoxamine 5'-phosphate oxidase N-terminal" evidence="1">
    <location>
        <begin position="37"/>
        <end position="172"/>
    </location>
</feature>
<comment type="caution">
    <text evidence="2">The sequence shown here is derived from an EMBL/GenBank/DDBJ whole genome shotgun (WGS) entry which is preliminary data.</text>
</comment>
<evidence type="ECO:0000313" key="3">
    <source>
        <dbReference type="Proteomes" id="UP001147700"/>
    </source>
</evidence>
<dbReference type="PANTHER" id="PTHR42815">
    <property type="entry name" value="FAD-BINDING, PUTATIVE (AFU_ORTHOLOGUE AFUA_6G07600)-RELATED"/>
    <property type="match status" value="1"/>
</dbReference>
<dbReference type="PANTHER" id="PTHR42815:SF2">
    <property type="entry name" value="FAD-BINDING, PUTATIVE (AFU_ORTHOLOGUE AFUA_6G07600)-RELATED"/>
    <property type="match status" value="1"/>
</dbReference>
<accession>A0ABT4RR82</accession>
<dbReference type="InterPro" id="IPR012349">
    <property type="entry name" value="Split_barrel_FMN-bd"/>
</dbReference>
<keyword evidence="3" id="KW-1185">Reference proteome</keyword>